<gene>
    <name evidence="1" type="ORF">NMK_2048</name>
</gene>
<organism evidence="1 2">
    <name type="scientific">Novimethylophilus kurashikiensis</name>
    <dbReference type="NCBI Taxonomy" id="1825523"/>
    <lineage>
        <taxon>Bacteria</taxon>
        <taxon>Pseudomonadati</taxon>
        <taxon>Pseudomonadota</taxon>
        <taxon>Betaproteobacteria</taxon>
        <taxon>Nitrosomonadales</taxon>
        <taxon>Methylophilaceae</taxon>
        <taxon>Novimethylophilus</taxon>
    </lineage>
</organism>
<reference evidence="1 2" key="1">
    <citation type="journal article" date="2018" name="Environ. Microbiol.">
        <title>Isolation and genomic characterization of Novimethylophilus kurashikiensis gen. nov. sp. nov., a new lanthanide-dependent methylotrophic species of Methylophilaceae.</title>
        <authorList>
            <person name="Lv H."/>
            <person name="Sahin N."/>
            <person name="Tani A."/>
        </authorList>
    </citation>
    <scope>NUCLEOTIDE SEQUENCE [LARGE SCALE GENOMIC DNA]</scope>
    <source>
        <strain evidence="1 2">La2-4</strain>
    </source>
</reference>
<dbReference type="AlphaFoldDB" id="A0A2R5F9F5"/>
<dbReference type="OrthoDB" id="8909880at2"/>
<dbReference type="Proteomes" id="UP000245081">
    <property type="component" value="Unassembled WGS sequence"/>
</dbReference>
<comment type="caution">
    <text evidence="1">The sequence shown here is derived from an EMBL/GenBank/DDBJ whole genome shotgun (WGS) entry which is preliminary data.</text>
</comment>
<protein>
    <submittedName>
        <fullName evidence="1">Uncharacterized protein</fullName>
    </submittedName>
</protein>
<proteinExistence type="predicted"/>
<keyword evidence="2" id="KW-1185">Reference proteome</keyword>
<accession>A0A2R5F9F5</accession>
<evidence type="ECO:0000313" key="2">
    <source>
        <dbReference type="Proteomes" id="UP000245081"/>
    </source>
</evidence>
<name>A0A2R5F9F5_9PROT</name>
<dbReference type="RefSeq" id="WP_109015638.1">
    <property type="nucleotide sequence ID" value="NZ_BDOQ01000007.1"/>
</dbReference>
<evidence type="ECO:0000313" key="1">
    <source>
        <dbReference type="EMBL" id="GBG14449.1"/>
    </source>
</evidence>
<dbReference type="EMBL" id="BDOQ01000007">
    <property type="protein sequence ID" value="GBG14449.1"/>
    <property type="molecule type" value="Genomic_DNA"/>
</dbReference>
<sequence length="136" mass="14952">MSALELVMLTEKQELALDACHASQPICLVDADITKPFVYDRWYGFFYVPPGYHQLSMATLLAFHHGEHRAVEAAKKLGLAFSGGAAEHWLKTIPGAAFKSSQGRLIAVGTFRNLSPLERRVFGGNLDNLKLAQPPT</sequence>